<dbReference type="Proteomes" id="UP001338125">
    <property type="component" value="Unassembled WGS sequence"/>
</dbReference>
<dbReference type="InterPro" id="IPR036770">
    <property type="entry name" value="Ankyrin_rpt-contain_sf"/>
</dbReference>
<reference evidence="4 5" key="1">
    <citation type="submission" date="2024-01" db="EMBL/GenBank/DDBJ databases">
        <title>Complete genome of Cladobotryum mycophilum ATHUM6906.</title>
        <authorList>
            <person name="Christinaki A.C."/>
            <person name="Myridakis A.I."/>
            <person name="Kouvelis V.N."/>
        </authorList>
    </citation>
    <scope>NUCLEOTIDE SEQUENCE [LARGE SCALE GENOMIC DNA]</scope>
    <source>
        <strain evidence="4 5">ATHUM6906</strain>
    </source>
</reference>
<accession>A0ABR0SZG3</accession>
<keyword evidence="2 3" id="KW-0040">ANK repeat</keyword>
<dbReference type="Gene3D" id="1.25.40.20">
    <property type="entry name" value="Ankyrin repeat-containing domain"/>
    <property type="match status" value="2"/>
</dbReference>
<protein>
    <submittedName>
        <fullName evidence="4">Ankycorbin</fullName>
    </submittedName>
</protein>
<evidence type="ECO:0000313" key="4">
    <source>
        <dbReference type="EMBL" id="KAK5997492.1"/>
    </source>
</evidence>
<keyword evidence="5" id="KW-1185">Reference proteome</keyword>
<gene>
    <name evidence="4" type="ORF">PT974_02855</name>
</gene>
<comment type="caution">
    <text evidence="4">The sequence shown here is derived from an EMBL/GenBank/DDBJ whole genome shotgun (WGS) entry which is preliminary data.</text>
</comment>
<feature type="repeat" description="ANK" evidence="3">
    <location>
        <begin position="112"/>
        <end position="144"/>
    </location>
</feature>
<dbReference type="EMBL" id="JAVFKD010000002">
    <property type="protein sequence ID" value="KAK5997492.1"/>
    <property type="molecule type" value="Genomic_DNA"/>
</dbReference>
<dbReference type="Pfam" id="PF13637">
    <property type="entry name" value="Ank_4"/>
    <property type="match status" value="1"/>
</dbReference>
<evidence type="ECO:0000256" key="1">
    <source>
        <dbReference type="ARBA" id="ARBA00022737"/>
    </source>
</evidence>
<proteinExistence type="predicted"/>
<dbReference type="PANTHER" id="PTHR24171:SF8">
    <property type="entry name" value="BRCA1-ASSOCIATED RING DOMAIN PROTEIN 1"/>
    <property type="match status" value="1"/>
</dbReference>
<name>A0ABR0SZG3_9HYPO</name>
<dbReference type="Pfam" id="PF12796">
    <property type="entry name" value="Ank_2"/>
    <property type="match status" value="1"/>
</dbReference>
<evidence type="ECO:0000313" key="5">
    <source>
        <dbReference type="Proteomes" id="UP001338125"/>
    </source>
</evidence>
<dbReference type="PANTHER" id="PTHR24171">
    <property type="entry name" value="ANKYRIN REPEAT DOMAIN-CONTAINING PROTEIN 39-RELATED"/>
    <property type="match status" value="1"/>
</dbReference>
<organism evidence="4 5">
    <name type="scientific">Cladobotryum mycophilum</name>
    <dbReference type="NCBI Taxonomy" id="491253"/>
    <lineage>
        <taxon>Eukaryota</taxon>
        <taxon>Fungi</taxon>
        <taxon>Dikarya</taxon>
        <taxon>Ascomycota</taxon>
        <taxon>Pezizomycotina</taxon>
        <taxon>Sordariomycetes</taxon>
        <taxon>Hypocreomycetidae</taxon>
        <taxon>Hypocreales</taxon>
        <taxon>Hypocreaceae</taxon>
        <taxon>Cladobotryum</taxon>
    </lineage>
</organism>
<sequence>MSRIVDDMNNNSTTSLHLHNAVEECHHELLQRLLDLHPPVNKTDALGETALHRAVRKDCLFCVEYLLRAGADPQLATAHGWSPLMLAARYGYDVVAEKLIQAGGEVNARGFHGWTALHLAHSFEHSAMGRILKDAGADENVADNDGVKAKEAFCKRKGWGVMATRPLL</sequence>
<dbReference type="PROSITE" id="PS50088">
    <property type="entry name" value="ANK_REPEAT"/>
    <property type="match status" value="3"/>
</dbReference>
<dbReference type="SMART" id="SM00248">
    <property type="entry name" value="ANK"/>
    <property type="match status" value="4"/>
</dbReference>
<evidence type="ECO:0000256" key="2">
    <source>
        <dbReference type="ARBA" id="ARBA00023043"/>
    </source>
</evidence>
<dbReference type="SUPFAM" id="SSF48403">
    <property type="entry name" value="Ankyrin repeat"/>
    <property type="match status" value="1"/>
</dbReference>
<feature type="repeat" description="ANK" evidence="3">
    <location>
        <begin position="46"/>
        <end position="78"/>
    </location>
</feature>
<dbReference type="PROSITE" id="PS50297">
    <property type="entry name" value="ANK_REP_REGION"/>
    <property type="match status" value="3"/>
</dbReference>
<dbReference type="InterPro" id="IPR002110">
    <property type="entry name" value="Ankyrin_rpt"/>
</dbReference>
<feature type="repeat" description="ANK" evidence="3">
    <location>
        <begin position="79"/>
        <end position="111"/>
    </location>
</feature>
<keyword evidence="1" id="KW-0677">Repeat</keyword>
<evidence type="ECO:0000256" key="3">
    <source>
        <dbReference type="PROSITE-ProRule" id="PRU00023"/>
    </source>
</evidence>